<protein>
    <recommendedName>
        <fullName evidence="3">beta-glucosidase</fullName>
        <ecNumber evidence="3">3.2.1.21</ecNumber>
    </recommendedName>
</protein>
<dbReference type="Pfam" id="PF01915">
    <property type="entry name" value="Glyco_hydro_3_C"/>
    <property type="match status" value="1"/>
</dbReference>
<dbReference type="PANTHER" id="PTHR30620:SF16">
    <property type="entry name" value="LYSOSOMAL BETA GLUCOSIDASE"/>
    <property type="match status" value="1"/>
</dbReference>
<dbReference type="Gene3D" id="3.40.50.1700">
    <property type="entry name" value="Glycoside hydrolase family 3 C-terminal domain"/>
    <property type="match status" value="1"/>
</dbReference>
<evidence type="ECO:0000313" key="9">
    <source>
        <dbReference type="EMBL" id="GAA5092190.1"/>
    </source>
</evidence>
<keyword evidence="5 9" id="KW-0378">Hydrolase</keyword>
<dbReference type="InterPro" id="IPR036881">
    <property type="entry name" value="Glyco_hydro_3_C_sf"/>
</dbReference>
<comment type="similarity">
    <text evidence="2">Belongs to the glycosyl hydrolase 3 family.</text>
</comment>
<dbReference type="Pfam" id="PF00933">
    <property type="entry name" value="Glyco_hydro_3"/>
    <property type="match status" value="1"/>
</dbReference>
<evidence type="ECO:0000259" key="7">
    <source>
        <dbReference type="Pfam" id="PF00933"/>
    </source>
</evidence>
<keyword evidence="4" id="KW-0732">Signal</keyword>
<dbReference type="SUPFAM" id="SSF52279">
    <property type="entry name" value="Beta-D-glucan exohydrolase, C-terminal domain"/>
    <property type="match status" value="1"/>
</dbReference>
<dbReference type="Proteomes" id="UP001501407">
    <property type="component" value="Unassembled WGS sequence"/>
</dbReference>
<dbReference type="Gene3D" id="3.20.20.300">
    <property type="entry name" value="Glycoside hydrolase, family 3, N-terminal domain"/>
    <property type="match status" value="1"/>
</dbReference>
<evidence type="ECO:0000256" key="6">
    <source>
        <dbReference type="ARBA" id="ARBA00023295"/>
    </source>
</evidence>
<dbReference type="InterPro" id="IPR002772">
    <property type="entry name" value="Glyco_hydro_3_C"/>
</dbReference>
<keyword evidence="6" id="KW-0326">Glycosidase</keyword>
<dbReference type="InterPro" id="IPR036962">
    <property type="entry name" value="Glyco_hydro_3_N_sf"/>
</dbReference>
<dbReference type="GO" id="GO:0016787">
    <property type="term" value="F:hydrolase activity"/>
    <property type="evidence" value="ECO:0007669"/>
    <property type="project" value="UniProtKB-KW"/>
</dbReference>
<comment type="caution">
    <text evidence="9">The sequence shown here is derived from an EMBL/GenBank/DDBJ whole genome shotgun (WGS) entry which is preliminary data.</text>
</comment>
<dbReference type="PRINTS" id="PR00133">
    <property type="entry name" value="GLHYDRLASE3"/>
</dbReference>
<dbReference type="PANTHER" id="PTHR30620">
    <property type="entry name" value="PERIPLASMIC BETA-GLUCOSIDASE-RELATED"/>
    <property type="match status" value="1"/>
</dbReference>
<evidence type="ECO:0000256" key="3">
    <source>
        <dbReference type="ARBA" id="ARBA00012744"/>
    </source>
</evidence>
<dbReference type="EMBL" id="BAABKZ010000002">
    <property type="protein sequence ID" value="GAA5092190.1"/>
    <property type="molecule type" value="Genomic_DNA"/>
</dbReference>
<dbReference type="InterPro" id="IPR001764">
    <property type="entry name" value="Glyco_hydro_3_N"/>
</dbReference>
<proteinExistence type="inferred from homology"/>
<evidence type="ECO:0000256" key="2">
    <source>
        <dbReference type="ARBA" id="ARBA00005336"/>
    </source>
</evidence>
<keyword evidence="10" id="KW-1185">Reference proteome</keyword>
<evidence type="ECO:0000313" key="10">
    <source>
        <dbReference type="Proteomes" id="UP001501407"/>
    </source>
</evidence>
<gene>
    <name evidence="9" type="ORF">GCM10025760_20480</name>
</gene>
<evidence type="ECO:0000256" key="4">
    <source>
        <dbReference type="ARBA" id="ARBA00022729"/>
    </source>
</evidence>
<evidence type="ECO:0000256" key="1">
    <source>
        <dbReference type="ARBA" id="ARBA00000448"/>
    </source>
</evidence>
<dbReference type="RefSeq" id="WP_194414782.1">
    <property type="nucleotide sequence ID" value="NZ_BAABKZ010000002.1"/>
</dbReference>
<name>A0ABP9MAY1_9MICO</name>
<sequence>MTLETSLAPDVRRRAQEVVAGLSGAEVAGLLFHPIVVLDADHDPDASSPFGPSTRELIVERGIRHFCLATIPSPAQTAPVIGRLQEIATSHGSRLPIVFSTDPRHSFLQNMGATHRAEGVSQWPEPIAFGALDDPDLVREFARIVRDDYRAMGIRMALHPQVDLTTEPRWARQAQSFGADPALTSRLLAAFLEGLQGPALGAESVAATVKHFPGGGPQKDGEDPHFAYGREQVYPGGRFEDHLLPFRTAISSGAAAIMPYYGMPVGLTRNGQAVEEVGFAFNRALITDLLRDELGFEGLVLSDFGLVHDAVVFGKPFPARAWGVEHLDPGSRIARLLSAGVDQLGGESDTALLLSLLEEGRVSLERVQDAAVRVVELNLRLTGDAGNPPSTPDPADLPLREHVELGMLAQSRSITVLQNGLLGYQEALPLDRPLSAYLRGIDPSALPDGWSVAEPAQADVAIVRLAAPFEPRDHFFLESGMEQGSLEFAPAVVDELRTLAAQTALIIAVTLSRPAILTQIAEFATAIIADYGASDEALLDALTGVVTPEGRLPFELPRSMAAVAASRPDVAGDTHDPLYPAGWRVTLEIPSTSE</sequence>
<dbReference type="EC" id="3.2.1.21" evidence="3"/>
<accession>A0ABP9MAY1</accession>
<feature type="domain" description="Glycoside hydrolase family 3 N-terminal" evidence="7">
    <location>
        <begin position="88"/>
        <end position="376"/>
    </location>
</feature>
<dbReference type="InterPro" id="IPR017853">
    <property type="entry name" value="GH"/>
</dbReference>
<organism evidence="9 10">
    <name type="scientific">Microbacterium yannicii</name>
    <dbReference type="NCBI Taxonomy" id="671622"/>
    <lineage>
        <taxon>Bacteria</taxon>
        <taxon>Bacillati</taxon>
        <taxon>Actinomycetota</taxon>
        <taxon>Actinomycetes</taxon>
        <taxon>Micrococcales</taxon>
        <taxon>Microbacteriaceae</taxon>
        <taxon>Microbacterium</taxon>
    </lineage>
</organism>
<dbReference type="SUPFAM" id="SSF51445">
    <property type="entry name" value="(Trans)glycosidases"/>
    <property type="match status" value="1"/>
</dbReference>
<dbReference type="InterPro" id="IPR051915">
    <property type="entry name" value="Cellulose_Degrad_GH3"/>
</dbReference>
<reference evidence="10" key="1">
    <citation type="journal article" date="2019" name="Int. J. Syst. Evol. Microbiol.">
        <title>The Global Catalogue of Microorganisms (GCM) 10K type strain sequencing project: providing services to taxonomists for standard genome sequencing and annotation.</title>
        <authorList>
            <consortium name="The Broad Institute Genomics Platform"/>
            <consortium name="The Broad Institute Genome Sequencing Center for Infectious Disease"/>
            <person name="Wu L."/>
            <person name="Ma J."/>
        </authorList>
    </citation>
    <scope>NUCLEOTIDE SEQUENCE [LARGE SCALE GENOMIC DNA]</scope>
    <source>
        <strain evidence="10">JCM 18959</strain>
    </source>
</reference>
<evidence type="ECO:0000256" key="5">
    <source>
        <dbReference type="ARBA" id="ARBA00022801"/>
    </source>
</evidence>
<feature type="domain" description="Glycoside hydrolase family 3 C-terminal" evidence="8">
    <location>
        <begin position="452"/>
        <end position="585"/>
    </location>
</feature>
<comment type="catalytic activity">
    <reaction evidence="1">
        <text>Hydrolysis of terminal, non-reducing beta-D-glucosyl residues with release of beta-D-glucose.</text>
        <dbReference type="EC" id="3.2.1.21"/>
    </reaction>
</comment>
<evidence type="ECO:0000259" key="8">
    <source>
        <dbReference type="Pfam" id="PF01915"/>
    </source>
</evidence>